<evidence type="ECO:0000256" key="1">
    <source>
        <dbReference type="SAM" id="Phobius"/>
    </source>
</evidence>
<dbReference type="Proteomes" id="UP000248039">
    <property type="component" value="Unassembled WGS sequence"/>
</dbReference>
<reference evidence="2 3" key="1">
    <citation type="submission" date="2018-03" db="EMBL/GenBank/DDBJ databases">
        <title>Bioinformatic expansion and discovery of thiopeptide antibiotics.</title>
        <authorList>
            <person name="Schwalen C.J."/>
            <person name="Hudson G.A."/>
            <person name="Mitchell D.A."/>
        </authorList>
    </citation>
    <scope>NUCLEOTIDE SEQUENCE [LARGE SCALE GENOMIC DNA]</scope>
    <source>
        <strain evidence="2 3">ATCC 21389</strain>
    </source>
</reference>
<dbReference type="RefSeq" id="WP_110670893.1">
    <property type="nucleotide sequence ID" value="NZ_PYBW01000057.1"/>
</dbReference>
<dbReference type="Pfam" id="PF08592">
    <property type="entry name" value="Anthrone_oxy"/>
    <property type="match status" value="1"/>
</dbReference>
<evidence type="ECO:0000313" key="2">
    <source>
        <dbReference type="EMBL" id="PYC77701.1"/>
    </source>
</evidence>
<dbReference type="InterPro" id="IPR013901">
    <property type="entry name" value="Anthrone_oxy"/>
</dbReference>
<keyword evidence="1" id="KW-0472">Membrane</keyword>
<name>A0A2V4N872_9ACTN</name>
<keyword evidence="3" id="KW-1185">Reference proteome</keyword>
<protein>
    <submittedName>
        <fullName evidence="2">DUF1772 domain-containing protein</fullName>
    </submittedName>
</protein>
<feature type="transmembrane region" description="Helical" evidence="1">
    <location>
        <begin position="6"/>
        <end position="28"/>
    </location>
</feature>
<dbReference type="AlphaFoldDB" id="A0A2V4N872"/>
<accession>A0A2V4N872</accession>
<feature type="transmembrane region" description="Helical" evidence="1">
    <location>
        <begin position="79"/>
        <end position="100"/>
    </location>
</feature>
<sequence length="150" mass="15684">MQQVLAVVTIVVTGMLVGVEFAVAVFINPIVDGLPHNGGLTARAAGGRLLGRVMPFWYIGALLLSAAWAAVAWGGAGSALVVTAAGLLVLSVVLSVALLVPINDRAKHWTPETAPADWREQLGAWDRLHYLRVAVIVASFVLLAVALARG</sequence>
<dbReference type="OrthoDB" id="119926at2"/>
<gene>
    <name evidence="2" type="ORF">C7C46_18075</name>
</gene>
<keyword evidence="1" id="KW-1133">Transmembrane helix</keyword>
<feature type="transmembrane region" description="Helical" evidence="1">
    <location>
        <begin position="49"/>
        <end position="73"/>
    </location>
</feature>
<keyword evidence="1" id="KW-0812">Transmembrane</keyword>
<organism evidence="2 3">
    <name type="scientific">Streptomyces tateyamensis</name>
    <dbReference type="NCBI Taxonomy" id="565073"/>
    <lineage>
        <taxon>Bacteria</taxon>
        <taxon>Bacillati</taxon>
        <taxon>Actinomycetota</taxon>
        <taxon>Actinomycetes</taxon>
        <taxon>Kitasatosporales</taxon>
        <taxon>Streptomycetaceae</taxon>
        <taxon>Streptomyces</taxon>
    </lineage>
</organism>
<proteinExistence type="predicted"/>
<dbReference type="EMBL" id="PYBW01000057">
    <property type="protein sequence ID" value="PYC77701.1"/>
    <property type="molecule type" value="Genomic_DNA"/>
</dbReference>
<evidence type="ECO:0000313" key="3">
    <source>
        <dbReference type="Proteomes" id="UP000248039"/>
    </source>
</evidence>
<comment type="caution">
    <text evidence="2">The sequence shown here is derived from an EMBL/GenBank/DDBJ whole genome shotgun (WGS) entry which is preliminary data.</text>
</comment>
<feature type="transmembrane region" description="Helical" evidence="1">
    <location>
        <begin position="129"/>
        <end position="148"/>
    </location>
</feature>